<gene>
    <name evidence="1" type="ORF">RCOM_0375360</name>
</gene>
<accession>B9T9E6</accession>
<reference evidence="2" key="1">
    <citation type="journal article" date="2010" name="Nat. Biotechnol.">
        <title>Draft genome sequence of the oilseed species Ricinus communis.</title>
        <authorList>
            <person name="Chan A.P."/>
            <person name="Crabtree J."/>
            <person name="Zhao Q."/>
            <person name="Lorenzi H."/>
            <person name="Orvis J."/>
            <person name="Puiu D."/>
            <person name="Melake-Berhan A."/>
            <person name="Jones K.M."/>
            <person name="Redman J."/>
            <person name="Chen G."/>
            <person name="Cahoon E.B."/>
            <person name="Gedil M."/>
            <person name="Stanke M."/>
            <person name="Haas B.J."/>
            <person name="Wortman J.R."/>
            <person name="Fraser-Liggett C.M."/>
            <person name="Ravel J."/>
            <person name="Rabinowicz P.D."/>
        </authorList>
    </citation>
    <scope>NUCLEOTIDE SEQUENCE [LARGE SCALE GENOMIC DNA]</scope>
    <source>
        <strain evidence="2">cv. Hale</strain>
    </source>
</reference>
<dbReference type="Proteomes" id="UP000008311">
    <property type="component" value="Unassembled WGS sequence"/>
</dbReference>
<keyword evidence="2" id="KW-1185">Reference proteome</keyword>
<proteinExistence type="predicted"/>
<evidence type="ECO:0000313" key="2">
    <source>
        <dbReference type="Proteomes" id="UP000008311"/>
    </source>
</evidence>
<sequence>MVAVNDRSPGGCLFVSTRLAALHLAGGRDFLEGHYDLDATRALGHPHIYMSTYFHQGLVDRAVTDWLGPNIFIARRKAKTVAPIYVGDTVRWDATVMAKDERMDSATLKIELTTQRGLCCIAETTILWSMRKITVQ</sequence>
<organism evidence="1 2">
    <name type="scientific">Ricinus communis</name>
    <name type="common">Castor bean</name>
    <dbReference type="NCBI Taxonomy" id="3988"/>
    <lineage>
        <taxon>Eukaryota</taxon>
        <taxon>Viridiplantae</taxon>
        <taxon>Streptophyta</taxon>
        <taxon>Embryophyta</taxon>
        <taxon>Tracheophyta</taxon>
        <taxon>Spermatophyta</taxon>
        <taxon>Magnoliopsida</taxon>
        <taxon>eudicotyledons</taxon>
        <taxon>Gunneridae</taxon>
        <taxon>Pentapetalae</taxon>
        <taxon>rosids</taxon>
        <taxon>fabids</taxon>
        <taxon>Malpighiales</taxon>
        <taxon>Euphorbiaceae</taxon>
        <taxon>Acalyphoideae</taxon>
        <taxon>Acalypheae</taxon>
        <taxon>Ricinus</taxon>
    </lineage>
</organism>
<dbReference type="Gene3D" id="3.10.129.10">
    <property type="entry name" value="Hotdog Thioesterase"/>
    <property type="match status" value="1"/>
</dbReference>
<name>B9T9E6_RICCO</name>
<dbReference type="InterPro" id="IPR029069">
    <property type="entry name" value="HotDog_dom_sf"/>
</dbReference>
<dbReference type="InParanoid" id="B9T9E6"/>
<protein>
    <recommendedName>
        <fullName evidence="3">MaoC-like domain-containing protein</fullName>
    </recommendedName>
</protein>
<evidence type="ECO:0000313" key="1">
    <source>
        <dbReference type="EMBL" id="EEF27515.1"/>
    </source>
</evidence>
<dbReference type="SUPFAM" id="SSF54637">
    <property type="entry name" value="Thioesterase/thiol ester dehydrase-isomerase"/>
    <property type="match status" value="1"/>
</dbReference>
<evidence type="ECO:0008006" key="3">
    <source>
        <dbReference type="Google" id="ProtNLM"/>
    </source>
</evidence>
<dbReference type="AlphaFoldDB" id="B9T9E6"/>
<dbReference type="EMBL" id="EQ975353">
    <property type="protein sequence ID" value="EEF27515.1"/>
    <property type="molecule type" value="Genomic_DNA"/>
</dbReference>